<evidence type="ECO:0000256" key="3">
    <source>
        <dbReference type="ARBA" id="ARBA00023136"/>
    </source>
</evidence>
<keyword evidence="1" id="KW-1003">Cell membrane</keyword>
<dbReference type="EMBL" id="DVFT01000002">
    <property type="protein sequence ID" value="HIQ94964.1"/>
    <property type="molecule type" value="Genomic_DNA"/>
</dbReference>
<dbReference type="Gene3D" id="3.40.190.10">
    <property type="entry name" value="Periplasmic binding protein-like II"/>
    <property type="match status" value="2"/>
</dbReference>
<keyword evidence="3" id="KW-0472">Membrane</keyword>
<feature type="chain" id="PRO_5039590749" evidence="6">
    <location>
        <begin position="21"/>
        <end position="420"/>
    </location>
</feature>
<name>A0A9D0ZSF9_9FIRM</name>
<dbReference type="CDD" id="cd13585">
    <property type="entry name" value="PBP2_TMBP_like"/>
    <property type="match status" value="1"/>
</dbReference>
<evidence type="ECO:0000256" key="6">
    <source>
        <dbReference type="SAM" id="SignalP"/>
    </source>
</evidence>
<keyword evidence="5" id="KW-0449">Lipoprotein</keyword>
<evidence type="ECO:0000313" key="8">
    <source>
        <dbReference type="Proteomes" id="UP000886886"/>
    </source>
</evidence>
<organism evidence="7 8">
    <name type="scientific">Candidatus Limivivens merdigallinarum</name>
    <dbReference type="NCBI Taxonomy" id="2840859"/>
    <lineage>
        <taxon>Bacteria</taxon>
        <taxon>Bacillati</taxon>
        <taxon>Bacillota</taxon>
        <taxon>Clostridia</taxon>
        <taxon>Lachnospirales</taxon>
        <taxon>Lachnospiraceae</taxon>
        <taxon>Lachnospiraceae incertae sedis</taxon>
        <taxon>Candidatus Limivivens</taxon>
    </lineage>
</organism>
<keyword evidence="2 6" id="KW-0732">Signal</keyword>
<keyword evidence="4" id="KW-0564">Palmitate</keyword>
<dbReference type="InterPro" id="IPR050490">
    <property type="entry name" value="Bact_solute-bd_prot1"/>
</dbReference>
<evidence type="ECO:0000313" key="7">
    <source>
        <dbReference type="EMBL" id="HIQ94964.1"/>
    </source>
</evidence>
<protein>
    <submittedName>
        <fullName evidence="7">Sugar ABC transporter substrate-binding protein</fullName>
    </submittedName>
</protein>
<evidence type="ECO:0000256" key="1">
    <source>
        <dbReference type="ARBA" id="ARBA00022475"/>
    </source>
</evidence>
<dbReference type="AlphaFoldDB" id="A0A9D0ZSF9"/>
<dbReference type="InterPro" id="IPR006059">
    <property type="entry name" value="SBP"/>
</dbReference>
<feature type="signal peptide" evidence="6">
    <location>
        <begin position="1"/>
        <end position="20"/>
    </location>
</feature>
<reference evidence="7" key="1">
    <citation type="submission" date="2020-10" db="EMBL/GenBank/DDBJ databases">
        <authorList>
            <person name="Gilroy R."/>
        </authorList>
    </citation>
    <scope>NUCLEOTIDE SEQUENCE</scope>
    <source>
        <strain evidence="7">ChiSjej3B21-11622</strain>
    </source>
</reference>
<accession>A0A9D0ZSF9</accession>
<dbReference type="Proteomes" id="UP000886886">
    <property type="component" value="Unassembled WGS sequence"/>
</dbReference>
<evidence type="ECO:0000256" key="5">
    <source>
        <dbReference type="ARBA" id="ARBA00023288"/>
    </source>
</evidence>
<gene>
    <name evidence="7" type="ORF">IAB26_00185</name>
</gene>
<dbReference type="SUPFAM" id="SSF53850">
    <property type="entry name" value="Periplasmic binding protein-like II"/>
    <property type="match status" value="1"/>
</dbReference>
<dbReference type="Pfam" id="PF01547">
    <property type="entry name" value="SBP_bac_1"/>
    <property type="match status" value="1"/>
</dbReference>
<reference evidence="7" key="2">
    <citation type="journal article" date="2021" name="PeerJ">
        <title>Extensive microbial diversity within the chicken gut microbiome revealed by metagenomics and culture.</title>
        <authorList>
            <person name="Gilroy R."/>
            <person name="Ravi A."/>
            <person name="Getino M."/>
            <person name="Pursley I."/>
            <person name="Horton D.L."/>
            <person name="Alikhan N.F."/>
            <person name="Baker D."/>
            <person name="Gharbi K."/>
            <person name="Hall N."/>
            <person name="Watson M."/>
            <person name="Adriaenssens E.M."/>
            <person name="Foster-Nyarko E."/>
            <person name="Jarju S."/>
            <person name="Secka A."/>
            <person name="Antonio M."/>
            <person name="Oren A."/>
            <person name="Chaudhuri R.R."/>
            <person name="La Ragione R."/>
            <person name="Hildebrand F."/>
            <person name="Pallen M.J."/>
        </authorList>
    </citation>
    <scope>NUCLEOTIDE SEQUENCE</scope>
    <source>
        <strain evidence="7">ChiSjej3B21-11622</strain>
    </source>
</reference>
<comment type="caution">
    <text evidence="7">The sequence shown here is derived from an EMBL/GenBank/DDBJ whole genome shotgun (WGS) entry which is preliminary data.</text>
</comment>
<sequence length="420" mass="45542">MKKKTLAATLAALMAMSAMAVPVAAEEGGSEANTDLSGTLTILSWYNETNAAPVLEAFNEKYPNITVDFQYSPPVQDYVEKLSTMLYSGAGPDIFYMALENREDLIKGEYCLDLSDEPYMQDGRVPESVTTTYGKDGKTYALAVDCWAGGIFYNKDLFAQAGIEGEPSTWDELLDACQKLQDAGITPVMDNCQDAAASFTSPLYGSEVVAENPTVVQDIYDGKTTFKDTWTEPMTMWKQLVDNGYLSPDMLGSTTEEIVTAFATGQTAMMITGSWQLSTIDSINPELNYGVMAVPGTSDAYYCGALNVGLCINSASENVELAKAFLDFAASPEGLEAQFEGYGGFTVVDGYTPELPEEIANAVEGVKTGKYYIPMADWQSYTESLRLTYVQSLQDCMAGTITPEEAAARLDEKLAEVSAE</sequence>
<evidence type="ECO:0000256" key="4">
    <source>
        <dbReference type="ARBA" id="ARBA00023139"/>
    </source>
</evidence>
<proteinExistence type="predicted"/>
<evidence type="ECO:0000256" key="2">
    <source>
        <dbReference type="ARBA" id="ARBA00022729"/>
    </source>
</evidence>
<dbReference type="PANTHER" id="PTHR43649:SF33">
    <property type="entry name" value="POLYGALACTURONAN_RHAMNOGALACTURONAN-BINDING PROTEIN YTCQ"/>
    <property type="match status" value="1"/>
</dbReference>
<dbReference type="PANTHER" id="PTHR43649">
    <property type="entry name" value="ARABINOSE-BINDING PROTEIN-RELATED"/>
    <property type="match status" value="1"/>
</dbReference>